<dbReference type="EMBL" id="BDIP01005459">
    <property type="protein sequence ID" value="GCA63902.1"/>
    <property type="molecule type" value="Genomic_DNA"/>
</dbReference>
<dbReference type="Proteomes" id="UP000265618">
    <property type="component" value="Unassembled WGS sequence"/>
</dbReference>
<gene>
    <name evidence="2" type="ORF">KIPB_012395</name>
</gene>
<keyword evidence="3" id="KW-1185">Reference proteome</keyword>
<accession>A0A391P7J2</accession>
<organism evidence="2 3">
    <name type="scientific">Kipferlia bialata</name>
    <dbReference type="NCBI Taxonomy" id="797122"/>
    <lineage>
        <taxon>Eukaryota</taxon>
        <taxon>Metamonada</taxon>
        <taxon>Carpediemonas-like organisms</taxon>
        <taxon>Kipferlia</taxon>
    </lineage>
</organism>
<evidence type="ECO:0000313" key="3">
    <source>
        <dbReference type="Proteomes" id="UP000265618"/>
    </source>
</evidence>
<reference evidence="2 3" key="1">
    <citation type="journal article" date="2018" name="PLoS ONE">
        <title>The draft genome of Kipferlia bialata reveals reductive genome evolution in fornicate parasites.</title>
        <authorList>
            <person name="Tanifuji G."/>
            <person name="Takabayashi S."/>
            <person name="Kume K."/>
            <person name="Takagi M."/>
            <person name="Nakayama T."/>
            <person name="Kamikawa R."/>
            <person name="Inagaki Y."/>
            <person name="Hashimoto T."/>
        </authorList>
    </citation>
    <scope>NUCLEOTIDE SEQUENCE [LARGE SCALE GENOMIC DNA]</scope>
    <source>
        <strain evidence="2">NY0173</strain>
    </source>
</reference>
<proteinExistence type="predicted"/>
<feature type="region of interest" description="Disordered" evidence="1">
    <location>
        <begin position="57"/>
        <end position="87"/>
    </location>
</feature>
<comment type="caution">
    <text evidence="2">The sequence shown here is derived from an EMBL/GenBank/DDBJ whole genome shotgun (WGS) entry which is preliminary data.</text>
</comment>
<sequence>MGRLTSWIPTVVASALPYELSTEAKESILGHLRSSHAQQRMAHFAHSSTGARLYISVSDRVPQPEEAQHASSADTLSHSATDTGTGS</sequence>
<protein>
    <submittedName>
        <fullName evidence="2">Uncharacterized protein</fullName>
    </submittedName>
</protein>
<dbReference type="AlphaFoldDB" id="A0A391P7J2"/>
<name>A0A391P7J2_9EUKA</name>
<feature type="compositionally biased region" description="Polar residues" evidence="1">
    <location>
        <begin position="69"/>
        <end position="87"/>
    </location>
</feature>
<evidence type="ECO:0000313" key="2">
    <source>
        <dbReference type="EMBL" id="GCA63902.1"/>
    </source>
</evidence>
<evidence type="ECO:0000256" key="1">
    <source>
        <dbReference type="SAM" id="MobiDB-lite"/>
    </source>
</evidence>